<reference evidence="17" key="2">
    <citation type="submission" date="2023-08" db="EMBL/GenBank/DDBJ databases">
        <title>Isolation, Identification, Denitrification Characteristics of A Highly Efficient Aerobic Denitrifying Bacterial Strain DS2.</title>
        <authorList>
            <person name="Wang H."/>
        </authorList>
    </citation>
    <scope>NUCLEOTIDE SEQUENCE</scope>
    <source>
        <strain evidence="17">DS2</strain>
    </source>
</reference>
<evidence type="ECO:0000256" key="6">
    <source>
        <dbReference type="ARBA" id="ARBA00022692"/>
    </source>
</evidence>
<evidence type="ECO:0000256" key="3">
    <source>
        <dbReference type="ARBA" id="ARBA00012438"/>
    </source>
</evidence>
<dbReference type="PROSITE" id="PS50110">
    <property type="entry name" value="RESPONSE_REGULATORY"/>
    <property type="match status" value="1"/>
</dbReference>
<keyword evidence="10 14" id="KW-1133">Transmembrane helix</keyword>
<dbReference type="SUPFAM" id="SSF52172">
    <property type="entry name" value="CheY-like"/>
    <property type="match status" value="1"/>
</dbReference>
<keyword evidence="12 14" id="KW-0472">Membrane</keyword>
<dbReference type="InterPro" id="IPR035965">
    <property type="entry name" value="PAS-like_dom_sf"/>
</dbReference>
<dbReference type="PANTHER" id="PTHR45339:SF1">
    <property type="entry name" value="HYBRID SIGNAL TRANSDUCTION HISTIDINE KINASE J"/>
    <property type="match status" value="1"/>
</dbReference>
<keyword evidence="11" id="KW-0902">Two-component regulatory system</keyword>
<dbReference type="AlphaFoldDB" id="A0AAW5HTX5"/>
<dbReference type="InterPro" id="IPR005467">
    <property type="entry name" value="His_kinase_dom"/>
</dbReference>
<keyword evidence="6 14" id="KW-0812">Transmembrane</keyword>
<dbReference type="Proteomes" id="UP001202943">
    <property type="component" value="Unassembled WGS sequence"/>
</dbReference>
<dbReference type="PRINTS" id="PR00344">
    <property type="entry name" value="BCTRLSENSOR"/>
</dbReference>
<evidence type="ECO:0000256" key="14">
    <source>
        <dbReference type="SAM" id="Phobius"/>
    </source>
</evidence>
<dbReference type="InterPro" id="IPR003661">
    <property type="entry name" value="HisK_dim/P_dom"/>
</dbReference>
<accession>A0AAW5HTX5</accession>
<dbReference type="RefSeq" id="WP_252461705.1">
    <property type="nucleotide sequence ID" value="NZ_JAMHFX010000240.1"/>
</dbReference>
<dbReference type="CDD" id="cd16922">
    <property type="entry name" value="HATPase_EvgS-ArcB-TorS-like"/>
    <property type="match status" value="1"/>
</dbReference>
<dbReference type="SMART" id="SM00448">
    <property type="entry name" value="REC"/>
    <property type="match status" value="1"/>
</dbReference>
<dbReference type="Pfam" id="PF02518">
    <property type="entry name" value="HATPase_c"/>
    <property type="match status" value="1"/>
</dbReference>
<evidence type="ECO:0000256" key="13">
    <source>
        <dbReference type="PROSITE-ProRule" id="PRU00169"/>
    </source>
</evidence>
<dbReference type="CDD" id="cd00082">
    <property type="entry name" value="HisKA"/>
    <property type="match status" value="1"/>
</dbReference>
<evidence type="ECO:0000256" key="5">
    <source>
        <dbReference type="ARBA" id="ARBA00022679"/>
    </source>
</evidence>
<keyword evidence="7" id="KW-0547">Nucleotide-binding</keyword>
<dbReference type="GO" id="GO:0005524">
    <property type="term" value="F:ATP binding"/>
    <property type="evidence" value="ECO:0007669"/>
    <property type="project" value="UniProtKB-KW"/>
</dbReference>
<dbReference type="InterPro" id="IPR003594">
    <property type="entry name" value="HATPase_dom"/>
</dbReference>
<dbReference type="GO" id="GO:0016020">
    <property type="term" value="C:membrane"/>
    <property type="evidence" value="ECO:0007669"/>
    <property type="project" value="UniProtKB-SubCell"/>
</dbReference>
<evidence type="ECO:0000313" key="17">
    <source>
        <dbReference type="EMBL" id="MCO1624127.1"/>
    </source>
</evidence>
<dbReference type="Gene3D" id="3.30.450.20">
    <property type="entry name" value="PAS domain"/>
    <property type="match status" value="1"/>
</dbReference>
<dbReference type="InterPro" id="IPR036890">
    <property type="entry name" value="HATPase_C_sf"/>
</dbReference>
<evidence type="ECO:0000256" key="2">
    <source>
        <dbReference type="ARBA" id="ARBA00004370"/>
    </source>
</evidence>
<dbReference type="InterPro" id="IPR011006">
    <property type="entry name" value="CheY-like_superfamily"/>
</dbReference>
<dbReference type="Gene3D" id="3.30.565.10">
    <property type="entry name" value="Histidine kinase-like ATPase, C-terminal domain"/>
    <property type="match status" value="1"/>
</dbReference>
<dbReference type="SUPFAM" id="SSF47384">
    <property type="entry name" value="Homodimeric domain of signal transducing histidine kinase"/>
    <property type="match status" value="1"/>
</dbReference>
<dbReference type="Gene3D" id="1.10.287.130">
    <property type="match status" value="1"/>
</dbReference>
<dbReference type="SUPFAM" id="SSF55874">
    <property type="entry name" value="ATPase domain of HSP90 chaperone/DNA topoisomerase II/histidine kinase"/>
    <property type="match status" value="1"/>
</dbReference>
<feature type="transmembrane region" description="Helical" evidence="14">
    <location>
        <begin position="298"/>
        <end position="320"/>
    </location>
</feature>
<dbReference type="SUPFAM" id="SSF55785">
    <property type="entry name" value="PYP-like sensor domain (PAS domain)"/>
    <property type="match status" value="1"/>
</dbReference>
<dbReference type="SMART" id="SM00387">
    <property type="entry name" value="HATPase_c"/>
    <property type="match status" value="1"/>
</dbReference>
<evidence type="ECO:0000256" key="4">
    <source>
        <dbReference type="ARBA" id="ARBA00022553"/>
    </source>
</evidence>
<dbReference type="InterPro" id="IPR036097">
    <property type="entry name" value="HisK_dim/P_sf"/>
</dbReference>
<dbReference type="SMART" id="SM00388">
    <property type="entry name" value="HisKA"/>
    <property type="match status" value="1"/>
</dbReference>
<comment type="catalytic activity">
    <reaction evidence="1">
        <text>ATP + protein L-histidine = ADP + protein N-phospho-L-histidine.</text>
        <dbReference type="EC" id="2.7.13.3"/>
    </reaction>
</comment>
<comment type="caution">
    <text evidence="17">The sequence shown here is derived from an EMBL/GenBank/DDBJ whole genome shotgun (WGS) entry which is preliminary data.</text>
</comment>
<dbReference type="InterPro" id="IPR001789">
    <property type="entry name" value="Sig_transdc_resp-reg_receiver"/>
</dbReference>
<feature type="modified residue" description="4-aspartylphosphate" evidence="13">
    <location>
        <position position="869"/>
    </location>
</feature>
<keyword evidence="8" id="KW-0418">Kinase</keyword>
<dbReference type="EMBL" id="JAMHFX010000240">
    <property type="protein sequence ID" value="MCO1624127.1"/>
    <property type="molecule type" value="Genomic_DNA"/>
</dbReference>
<dbReference type="PROSITE" id="PS50109">
    <property type="entry name" value="HIS_KIN"/>
    <property type="match status" value="1"/>
</dbReference>
<evidence type="ECO:0000256" key="9">
    <source>
        <dbReference type="ARBA" id="ARBA00022840"/>
    </source>
</evidence>
<feature type="domain" description="Histidine kinase" evidence="15">
    <location>
        <begin position="464"/>
        <end position="684"/>
    </location>
</feature>
<dbReference type="FunFam" id="1.10.287.130:FF:000004">
    <property type="entry name" value="Ethylene receptor 1"/>
    <property type="match status" value="1"/>
</dbReference>
<dbReference type="EC" id="2.7.13.3" evidence="3"/>
<keyword evidence="9 17" id="KW-0067">ATP-binding</keyword>
<keyword evidence="4 13" id="KW-0597">Phosphoprotein</keyword>
<evidence type="ECO:0000256" key="11">
    <source>
        <dbReference type="ARBA" id="ARBA00023012"/>
    </source>
</evidence>
<comment type="subcellular location">
    <subcellularLocation>
        <location evidence="2">Membrane</location>
    </subcellularLocation>
</comment>
<feature type="transmembrane region" description="Helical" evidence="14">
    <location>
        <begin position="23"/>
        <end position="45"/>
    </location>
</feature>
<proteinExistence type="predicted"/>
<dbReference type="PANTHER" id="PTHR45339">
    <property type="entry name" value="HYBRID SIGNAL TRANSDUCTION HISTIDINE KINASE J"/>
    <property type="match status" value="1"/>
</dbReference>
<dbReference type="CDD" id="cd17546">
    <property type="entry name" value="REC_hyHK_CKI1_RcsC-like"/>
    <property type="match status" value="1"/>
</dbReference>
<evidence type="ECO:0000256" key="10">
    <source>
        <dbReference type="ARBA" id="ARBA00022989"/>
    </source>
</evidence>
<dbReference type="Gene3D" id="3.40.50.2300">
    <property type="match status" value="1"/>
</dbReference>
<evidence type="ECO:0000256" key="8">
    <source>
        <dbReference type="ARBA" id="ARBA00022777"/>
    </source>
</evidence>
<evidence type="ECO:0000256" key="12">
    <source>
        <dbReference type="ARBA" id="ARBA00023136"/>
    </source>
</evidence>
<dbReference type="InterPro" id="IPR004358">
    <property type="entry name" value="Sig_transdc_His_kin-like_C"/>
</dbReference>
<dbReference type="Pfam" id="PF00072">
    <property type="entry name" value="Response_reg"/>
    <property type="match status" value="1"/>
</dbReference>
<evidence type="ECO:0000259" key="16">
    <source>
        <dbReference type="PROSITE" id="PS50110"/>
    </source>
</evidence>
<evidence type="ECO:0000313" key="18">
    <source>
        <dbReference type="Proteomes" id="UP001202943"/>
    </source>
</evidence>
<name>A0AAW5HTX5_PSEPU</name>
<evidence type="ECO:0000259" key="15">
    <source>
        <dbReference type="PROSITE" id="PS50109"/>
    </source>
</evidence>
<sequence length="941" mass="104205">MRLKTYLQQINPLFSRPEAARHILRLLVLVLSTGVIGGAYSFLLLSFNTDISQRRGYMSSAIAEAHTFFTNREALLESLSLSAITRTEVASPQPAQTPSEEVHLLLGNKPGKQWSLWLSKRMYDYLRAKQVSLLYIGADPQTQARWLYSTTAHVHTPSAALIEQLQTEQKRLPTPVKELWLADKDEQHTHLYIFQRLDMRAPDSGWLGLEIDSREVSPTLDDATSGKFMMYNADGMLVFSNSSDQTLGQMMQSHQGSDYFGFIGQGLIPEYLVINKPLMTSDWQLVYAIKLVSILSGLWLQMLGALIFCLLSIGLMLLLIRRFEQRFITPTLQRIRALIESDLFNRDLIETAPVALCVLRRSDGQVVLENHLAQQWLGEAHVSRSAAWIDQVFTAPSVAGSDYFETSDGRPLYLSCALTRYKGEDVVLCVFSDISARKQIEAALEDARRSADSANEAKTQFLATMSHEIRTPLYGVLGTLELLSRTALDRQQRDYLQAIEGSSATLLQLICDVLDVSKIEAGQLALEHSEFCVPELAMEVIQSYSAAARNKGLQLYGCLDPHLPERLLGDVNRIRQILNNLLSNAVKFTDCGRVVLRARLLHIEGERSSILWQVADTGKGIAEHDHANIFDPFYQSDGHTQLVPGTGLGLAICQRLTQLMNGQLRLVSELGLGSSFSLTLPLEVVAAGGTPTLAPFKLLAERIQVVSPIPELAETFAGWLCRWGARAQVGALSTGSHASELLLELHPGSFDRWLVPEWDGPRIVASSFGSMEASDYAGQWQVNLNDLSALHQAISQAQGLHRPHSALSASRGAPEPLGLHVLVAEDNVINQLILRDQLEELGCSVTLTSDGDQALQSWHRELFDLVLTDVNMPVMNGYELARSLRQQGCNLPIIGATANALRGEEELCLAAGMNDCLIKPFSLQALFNCLAPYKGSRLEIL</sequence>
<organism evidence="17 18">
    <name type="scientific">Pseudomonas putida</name>
    <name type="common">Arthrobacter siderocapsulatus</name>
    <dbReference type="NCBI Taxonomy" id="303"/>
    <lineage>
        <taxon>Bacteria</taxon>
        <taxon>Pseudomonadati</taxon>
        <taxon>Pseudomonadota</taxon>
        <taxon>Gammaproteobacteria</taxon>
        <taxon>Pseudomonadales</taxon>
        <taxon>Pseudomonadaceae</taxon>
        <taxon>Pseudomonas</taxon>
    </lineage>
</organism>
<dbReference type="FunFam" id="3.30.565.10:FF:000010">
    <property type="entry name" value="Sensor histidine kinase RcsC"/>
    <property type="match status" value="1"/>
</dbReference>
<dbReference type="GO" id="GO:0000155">
    <property type="term" value="F:phosphorelay sensor kinase activity"/>
    <property type="evidence" value="ECO:0007669"/>
    <property type="project" value="InterPro"/>
</dbReference>
<feature type="domain" description="Response regulatory" evidence="16">
    <location>
        <begin position="820"/>
        <end position="934"/>
    </location>
</feature>
<keyword evidence="5" id="KW-0808">Transferase</keyword>
<evidence type="ECO:0000256" key="1">
    <source>
        <dbReference type="ARBA" id="ARBA00000085"/>
    </source>
</evidence>
<reference evidence="17" key="1">
    <citation type="submission" date="2022-05" db="EMBL/GenBank/DDBJ databases">
        <authorList>
            <person name="Yi M."/>
        </authorList>
    </citation>
    <scope>NUCLEOTIDE SEQUENCE</scope>
    <source>
        <strain evidence="17">DS2</strain>
    </source>
</reference>
<evidence type="ECO:0000256" key="7">
    <source>
        <dbReference type="ARBA" id="ARBA00022741"/>
    </source>
</evidence>
<gene>
    <name evidence="17" type="ORF">M8C81_26415</name>
</gene>
<dbReference type="Pfam" id="PF00512">
    <property type="entry name" value="HisKA"/>
    <property type="match status" value="1"/>
</dbReference>
<protein>
    <recommendedName>
        <fullName evidence="3">histidine kinase</fullName>
        <ecNumber evidence="3">2.7.13.3</ecNumber>
    </recommendedName>
</protein>